<reference evidence="1 2" key="1">
    <citation type="submission" date="2020-08" db="EMBL/GenBank/DDBJ databases">
        <title>Sequencing the genomes of 1000 actinobacteria strains.</title>
        <authorList>
            <person name="Klenk H.-P."/>
        </authorList>
    </citation>
    <scope>NUCLEOTIDE SEQUENCE [LARGE SCALE GENOMIC DNA]</scope>
    <source>
        <strain evidence="1 2">DSM 12511</strain>
    </source>
</reference>
<protein>
    <recommendedName>
        <fullName evidence="3">Toxin</fullName>
    </recommendedName>
</protein>
<gene>
    <name evidence="1" type="ORF">HD594_003012</name>
</gene>
<dbReference type="EMBL" id="JACHML010000001">
    <property type="protein sequence ID" value="MBB6392699.1"/>
    <property type="molecule type" value="Genomic_DNA"/>
</dbReference>
<proteinExistence type="predicted"/>
<keyword evidence="2" id="KW-1185">Reference proteome</keyword>
<name>A0A7X0FSF2_9MICO</name>
<dbReference type="RefSeq" id="WP_184751742.1">
    <property type="nucleotide sequence ID" value="NZ_BAAAJR010000001.1"/>
</dbReference>
<evidence type="ECO:0000313" key="2">
    <source>
        <dbReference type="Proteomes" id="UP000537775"/>
    </source>
</evidence>
<evidence type="ECO:0008006" key="3">
    <source>
        <dbReference type="Google" id="ProtNLM"/>
    </source>
</evidence>
<accession>A0A7X0FSF2</accession>
<dbReference type="Proteomes" id="UP000537775">
    <property type="component" value="Unassembled WGS sequence"/>
</dbReference>
<sequence>MGLAIADTALRHGVARADALHAVRNHIRTFDLDEGFMMHIGPSHDGTLLEVGVVTRQGRSIVIHAMPARDKFTERRRP</sequence>
<dbReference type="AlphaFoldDB" id="A0A7X0FSF2"/>
<organism evidence="1 2">
    <name type="scientific">Microbacterium thalassium</name>
    <dbReference type="NCBI Taxonomy" id="362649"/>
    <lineage>
        <taxon>Bacteria</taxon>
        <taxon>Bacillati</taxon>
        <taxon>Actinomycetota</taxon>
        <taxon>Actinomycetes</taxon>
        <taxon>Micrococcales</taxon>
        <taxon>Microbacteriaceae</taxon>
        <taxon>Microbacterium</taxon>
    </lineage>
</organism>
<evidence type="ECO:0000313" key="1">
    <source>
        <dbReference type="EMBL" id="MBB6392699.1"/>
    </source>
</evidence>
<comment type="caution">
    <text evidence="1">The sequence shown here is derived from an EMBL/GenBank/DDBJ whole genome shotgun (WGS) entry which is preliminary data.</text>
</comment>